<dbReference type="Proteomes" id="UP000249254">
    <property type="component" value="Unassembled WGS sequence"/>
</dbReference>
<keyword evidence="3 5" id="KW-1133">Transmembrane helix</keyword>
<comment type="function">
    <text evidence="5">Plays a role in cell envelope biogenesis, maintenance of cell envelope integrity and membrane homeostasis.</text>
</comment>
<evidence type="ECO:0000313" key="6">
    <source>
        <dbReference type="EMBL" id="RAK53690.1"/>
    </source>
</evidence>
<keyword evidence="1 5" id="KW-1003">Cell membrane</keyword>
<evidence type="ECO:0000313" key="7">
    <source>
        <dbReference type="Proteomes" id="UP000249254"/>
    </source>
</evidence>
<feature type="transmembrane region" description="Helical" evidence="5">
    <location>
        <begin position="35"/>
        <end position="53"/>
    </location>
</feature>
<comment type="similarity">
    <text evidence="5">Belongs to the YciB family.</text>
</comment>
<keyword evidence="7" id="KW-1185">Reference proteome</keyword>
<comment type="caution">
    <text evidence="6">The sequence shown here is derived from an EMBL/GenBank/DDBJ whole genome shotgun (WGS) entry which is preliminary data.</text>
</comment>
<keyword evidence="2 5" id="KW-0812">Transmembrane</keyword>
<dbReference type="PANTHER" id="PTHR36917">
    <property type="entry name" value="INTRACELLULAR SEPTATION PROTEIN A-RELATED"/>
    <property type="match status" value="1"/>
</dbReference>
<dbReference type="OrthoDB" id="9788219at2"/>
<name>A0A328AG32_9CAUL</name>
<sequence>MNQRTRDWIRYFVDYSALVVFLVAFFATGRNLPQATWWLVGGSAVALLVGAIVERRVAPFPAIAGGAALVFGGLSLFFHDPRLLKIKPTVMNLVFAVVLFAGLALRKHPLKLLLGETFDMPEDAWRKLTLRYGLFFLFLAIANEAVWRTQSDSTWVLFRFPGLLILTVIFSVTQAPFLAKYIRAEDMPPPPTE</sequence>
<feature type="transmembrane region" description="Helical" evidence="5">
    <location>
        <begin position="90"/>
        <end position="107"/>
    </location>
</feature>
<dbReference type="HAMAP" id="MF_00189">
    <property type="entry name" value="YciB"/>
    <property type="match status" value="1"/>
</dbReference>
<comment type="subcellular location">
    <subcellularLocation>
        <location evidence="5">Cell inner membrane</location>
        <topology evidence="5">Multi-pass membrane protein</topology>
    </subcellularLocation>
</comment>
<evidence type="ECO:0000256" key="2">
    <source>
        <dbReference type="ARBA" id="ARBA00022692"/>
    </source>
</evidence>
<evidence type="ECO:0000256" key="3">
    <source>
        <dbReference type="ARBA" id="ARBA00022989"/>
    </source>
</evidence>
<evidence type="ECO:0000256" key="1">
    <source>
        <dbReference type="ARBA" id="ARBA00022475"/>
    </source>
</evidence>
<feature type="transmembrane region" description="Helical" evidence="5">
    <location>
        <begin position="60"/>
        <end position="78"/>
    </location>
</feature>
<dbReference type="Pfam" id="PF04279">
    <property type="entry name" value="IspA"/>
    <property type="match status" value="1"/>
</dbReference>
<evidence type="ECO:0000256" key="5">
    <source>
        <dbReference type="HAMAP-Rule" id="MF_00189"/>
    </source>
</evidence>
<accession>A0A328AG32</accession>
<dbReference type="AlphaFoldDB" id="A0A328AG32"/>
<feature type="transmembrane region" description="Helical" evidence="5">
    <location>
        <begin position="12"/>
        <end position="29"/>
    </location>
</feature>
<protein>
    <recommendedName>
        <fullName evidence="5">Inner membrane-spanning protein YciB</fullName>
    </recommendedName>
</protein>
<keyword evidence="4 5" id="KW-0472">Membrane</keyword>
<reference evidence="7" key="1">
    <citation type="submission" date="2018-05" db="EMBL/GenBank/DDBJ databases">
        <authorList>
            <person name="Li X."/>
        </authorList>
    </citation>
    <scope>NUCLEOTIDE SEQUENCE [LARGE SCALE GENOMIC DNA]</scope>
    <source>
        <strain evidence="7">LX32</strain>
    </source>
</reference>
<proteinExistence type="inferred from homology"/>
<dbReference type="GO" id="GO:0005886">
    <property type="term" value="C:plasma membrane"/>
    <property type="evidence" value="ECO:0007669"/>
    <property type="project" value="UniProtKB-SubCell"/>
</dbReference>
<dbReference type="RefSeq" id="WP_111527442.1">
    <property type="nucleotide sequence ID" value="NZ_JBHRSG010000005.1"/>
</dbReference>
<gene>
    <name evidence="5" type="primary">yciB</name>
    <name evidence="6" type="ORF">DJ017_03690</name>
</gene>
<organism evidence="6 7">
    <name type="scientific">Phenylobacterium soli</name>
    <dbReference type="NCBI Taxonomy" id="2170551"/>
    <lineage>
        <taxon>Bacteria</taxon>
        <taxon>Pseudomonadati</taxon>
        <taxon>Pseudomonadota</taxon>
        <taxon>Alphaproteobacteria</taxon>
        <taxon>Caulobacterales</taxon>
        <taxon>Caulobacteraceae</taxon>
        <taxon>Phenylobacterium</taxon>
    </lineage>
</organism>
<keyword evidence="5" id="KW-0997">Cell inner membrane</keyword>
<dbReference type="EMBL" id="QFYQ01000001">
    <property type="protein sequence ID" value="RAK53690.1"/>
    <property type="molecule type" value="Genomic_DNA"/>
</dbReference>
<evidence type="ECO:0000256" key="4">
    <source>
        <dbReference type="ARBA" id="ARBA00023136"/>
    </source>
</evidence>
<feature type="transmembrane region" description="Helical" evidence="5">
    <location>
        <begin position="158"/>
        <end position="179"/>
    </location>
</feature>
<dbReference type="PANTHER" id="PTHR36917:SF1">
    <property type="entry name" value="INNER MEMBRANE-SPANNING PROTEIN YCIB"/>
    <property type="match status" value="1"/>
</dbReference>
<feature type="transmembrane region" description="Helical" evidence="5">
    <location>
        <begin position="128"/>
        <end position="146"/>
    </location>
</feature>
<dbReference type="InterPro" id="IPR006008">
    <property type="entry name" value="YciB"/>
</dbReference>